<evidence type="ECO:0000313" key="2">
    <source>
        <dbReference type="Proteomes" id="UP000601435"/>
    </source>
</evidence>
<dbReference type="AlphaFoldDB" id="A0A812Q6P7"/>
<keyword evidence="2" id="KW-1185">Reference proteome</keyword>
<dbReference type="Proteomes" id="UP000601435">
    <property type="component" value="Unassembled WGS sequence"/>
</dbReference>
<proteinExistence type="predicted"/>
<accession>A0A812Q6P7</accession>
<name>A0A812Q6P7_9DINO</name>
<reference evidence="1" key="1">
    <citation type="submission" date="2021-02" db="EMBL/GenBank/DDBJ databases">
        <authorList>
            <person name="Dougan E. K."/>
            <person name="Rhodes N."/>
            <person name="Thang M."/>
            <person name="Chan C."/>
        </authorList>
    </citation>
    <scope>NUCLEOTIDE SEQUENCE</scope>
</reference>
<organism evidence="1 2">
    <name type="scientific">Symbiodinium necroappetens</name>
    <dbReference type="NCBI Taxonomy" id="1628268"/>
    <lineage>
        <taxon>Eukaryota</taxon>
        <taxon>Sar</taxon>
        <taxon>Alveolata</taxon>
        <taxon>Dinophyceae</taxon>
        <taxon>Suessiales</taxon>
        <taxon>Symbiodiniaceae</taxon>
        <taxon>Symbiodinium</taxon>
    </lineage>
</organism>
<evidence type="ECO:0000313" key="1">
    <source>
        <dbReference type="EMBL" id="CAE7387301.1"/>
    </source>
</evidence>
<sequence length="116" mass="12986">MSVPLPTMTHERLNFSTLLSSSSSQLLGRWSGYLGFLVAFQAECDLSLRKLTDWWILAAELPDGLVTTCPWSACASAYGEFPTRKVHLLQDTHSATVEEVKKIEEVTHGWMSVSRQ</sequence>
<dbReference type="OrthoDB" id="10272472at2759"/>
<protein>
    <submittedName>
        <fullName evidence="1">PsaE protein</fullName>
    </submittedName>
</protein>
<gene>
    <name evidence="1" type="primary">psaE</name>
    <name evidence="1" type="ORF">SNEC2469_LOCUS10512</name>
</gene>
<comment type="caution">
    <text evidence="1">The sequence shown here is derived from an EMBL/GenBank/DDBJ whole genome shotgun (WGS) entry which is preliminary data.</text>
</comment>
<dbReference type="EMBL" id="CAJNJA010016746">
    <property type="protein sequence ID" value="CAE7387301.1"/>
    <property type="molecule type" value="Genomic_DNA"/>
</dbReference>